<comment type="caution">
    <text evidence="2">The sequence shown here is derived from an EMBL/GenBank/DDBJ whole genome shotgun (WGS) entry which is preliminary data.</text>
</comment>
<organism evidence="2 3">
    <name type="scientific">Streptomyces argenteolus</name>
    <dbReference type="NCBI Taxonomy" id="67274"/>
    <lineage>
        <taxon>Bacteria</taxon>
        <taxon>Bacillati</taxon>
        <taxon>Actinomycetota</taxon>
        <taxon>Actinomycetes</taxon>
        <taxon>Kitasatosporales</taxon>
        <taxon>Streptomycetaceae</taxon>
        <taxon>Streptomyces</taxon>
    </lineage>
</organism>
<evidence type="ECO:0000256" key="1">
    <source>
        <dbReference type="SAM" id="Phobius"/>
    </source>
</evidence>
<keyword evidence="1" id="KW-1133">Transmembrane helix</keyword>
<protein>
    <submittedName>
        <fullName evidence="2">Uncharacterized protein</fullName>
    </submittedName>
</protein>
<dbReference type="EMBL" id="JBIBEG010000004">
    <property type="protein sequence ID" value="MFF5897575.1"/>
    <property type="molecule type" value="Genomic_DNA"/>
</dbReference>
<keyword evidence="1" id="KW-0812">Transmembrane</keyword>
<evidence type="ECO:0000313" key="3">
    <source>
        <dbReference type="Proteomes" id="UP001602322"/>
    </source>
</evidence>
<feature type="transmembrane region" description="Helical" evidence="1">
    <location>
        <begin position="34"/>
        <end position="54"/>
    </location>
</feature>
<keyword evidence="1" id="KW-0472">Membrane</keyword>
<proteinExistence type="predicted"/>
<gene>
    <name evidence="2" type="ORF">ACFY8O_16785</name>
</gene>
<dbReference type="RefSeq" id="WP_387902870.1">
    <property type="nucleotide sequence ID" value="NZ_JBIBEG010000004.1"/>
</dbReference>
<reference evidence="2 3" key="1">
    <citation type="submission" date="2024-10" db="EMBL/GenBank/DDBJ databases">
        <title>The Natural Products Discovery Center: Release of the First 8490 Sequenced Strains for Exploring Actinobacteria Biosynthetic Diversity.</title>
        <authorList>
            <person name="Kalkreuter E."/>
            <person name="Kautsar S.A."/>
            <person name="Yang D."/>
            <person name="Bader C.D."/>
            <person name="Teijaro C.N."/>
            <person name="Fluegel L."/>
            <person name="Davis C.M."/>
            <person name="Simpson J.R."/>
            <person name="Lauterbach L."/>
            <person name="Steele A.D."/>
            <person name="Gui C."/>
            <person name="Meng S."/>
            <person name="Li G."/>
            <person name="Viehrig K."/>
            <person name="Ye F."/>
            <person name="Su P."/>
            <person name="Kiefer A.F."/>
            <person name="Nichols A."/>
            <person name="Cepeda A.J."/>
            <person name="Yan W."/>
            <person name="Fan B."/>
            <person name="Jiang Y."/>
            <person name="Adhikari A."/>
            <person name="Zheng C.-J."/>
            <person name="Schuster L."/>
            <person name="Cowan T.M."/>
            <person name="Smanski M.J."/>
            <person name="Chevrette M.G."/>
            <person name="De Carvalho L.P.S."/>
            <person name="Shen B."/>
        </authorList>
    </citation>
    <scope>NUCLEOTIDE SEQUENCE [LARGE SCALE GENOMIC DNA]</scope>
    <source>
        <strain evidence="2 3">NPDC012540</strain>
    </source>
</reference>
<dbReference type="Proteomes" id="UP001602322">
    <property type="component" value="Unassembled WGS sequence"/>
</dbReference>
<evidence type="ECO:0000313" key="2">
    <source>
        <dbReference type="EMBL" id="MFF5897575.1"/>
    </source>
</evidence>
<name>A0ABW6X673_9ACTN</name>
<keyword evidence="3" id="KW-1185">Reference proteome</keyword>
<sequence>MPTATHAVRWNSARTDDNEAVRIDRTAKVTTVRAGVALAAVVVSPVLLVAGAHLRSRYLRWIYRDGAPALVDREHRQVSFHYFAVTSTVVDWLCTPSSVLASRVRRLRCAQGRRSEH</sequence>
<accession>A0ABW6X673</accession>